<accession>A0ABW1XP18</accession>
<dbReference type="RefSeq" id="WP_131257848.1">
    <property type="nucleotide sequence ID" value="NZ_JBHSUS010000001.1"/>
</dbReference>
<evidence type="ECO:0000256" key="3">
    <source>
        <dbReference type="ARBA" id="ARBA00022989"/>
    </source>
</evidence>
<evidence type="ECO:0000313" key="7">
    <source>
        <dbReference type="Proteomes" id="UP001596364"/>
    </source>
</evidence>
<evidence type="ECO:0000259" key="5">
    <source>
        <dbReference type="Pfam" id="PF04357"/>
    </source>
</evidence>
<comment type="caution">
    <text evidence="6">The sequence shown here is derived from an EMBL/GenBank/DDBJ whole genome shotgun (WGS) entry which is preliminary data.</text>
</comment>
<sequence length="1245" mass="135588">MSWAKRAAWLVLVLCASLVLLTGMLLTPWGARLLVSQLNGVAGIEMQYQQGSLWSGLTVSDVAMTQPGLQINASRLSVDISITALLKSEITLSELSADSLTVALLAVSASNDQSAPQAIQSPIPIRIKQLKINDLQLNTEWGQLQVAQLGSGLKFDNTLALTHTVIHKPQWQTAAQSNPPDSSSGFNPHNLTLPAIHLPPVYIPVDIQLASVTIAEPVIDDQSQIKSIQLSGRLHQHNIEIKSLVVDSTPASLTVQAMLSLTDSPSIDLQSHIQLQDATLPIQQIQASAKGSLQQLLTNVQVSNPQGGNLVVKGTVDLTQAFYPADLTVDARNWQVADAQLSSINAHATFSGPLNQFRASLSAKAKHAKAGPLELQLDASGEPVAVEVSRLSLNQAQLTSMTSGTLLWQQGWHWQGSSRLNLAELDSVLPDLRGFNNRVAGSLSHQFQFNDGHWQASFEQIDFQGQWLSLPLSLHGAVQLDDKLDIQLSDLRLLQGSNQISLSGRITQQQTEDIQVAANLPDLASFYPGLHGKLMLNGHISGTLQQPEAQFELDGTALGYGEWFSQGVDGEMTWQDKDDFNLYLLLSQAGSANHQVDKATLSLSGALDEHIFKIKTLGGEGQLAAEIHGKLSDNQWQGRWHSGRISSRYVTLNLLDPFDISANWQTQRYRLSAHCWAENDTKLCIQEARLVDNQLDWMITIEEVAVKPLLNRWVSNIPPLDTTSQLNIDLVGSWPLATLPTMTVTAMLTPADWQLNVGKKGTQLHINDLVMIAEMNPKDAQVIFNLDSPQLGKLNLQTAIKDLGGARMLDGNWQLDALNLKPFKDLSVDIDAIEGIVSGNAKLSGSLQDPQTHGKITLTQGLFALRGLPMRLENIEQTFTLNGQKADIDGSFKSGQGNGELSGNVQWLPDFRGNLALIGDNLTVAYQRDLRAVISPHLLLGFTPSQLDVAGKIVVPEAHVKIRKLPTSADTPSNDVIIVDSESSQTNQRQRIKLDLDVLIDPNENDKVYLDAFGLTTFLQGELSIRQRPQGLHTDGILRLVDGRYRAYGQNLLIRTGELQFNGPIEQPLISVEAIRNPDLTQDNVIAGLRLSGNINQPQISFFSEPGMDDAASLSYLLRGSAPDSGGSSQSQDAVFASMLMAAGLSRSENLIGKIGDTFGVDNLAMDASGQGDDTKLNLTGYIAPGVQLRYGIGIFNSAAEVAIRYELQPKLYIEAVSTALNTALDIYWRFSLDDDEKSKAPKPD</sequence>
<reference evidence="7" key="1">
    <citation type="journal article" date="2019" name="Int. J. Syst. Evol. Microbiol.">
        <title>The Global Catalogue of Microorganisms (GCM) 10K type strain sequencing project: providing services to taxonomists for standard genome sequencing and annotation.</title>
        <authorList>
            <consortium name="The Broad Institute Genomics Platform"/>
            <consortium name="The Broad Institute Genome Sequencing Center for Infectious Disease"/>
            <person name="Wu L."/>
            <person name="Ma J."/>
        </authorList>
    </citation>
    <scope>NUCLEOTIDE SEQUENCE [LARGE SCALE GENOMIC DNA]</scope>
    <source>
        <strain evidence="7">CGMCC 1.16031</strain>
    </source>
</reference>
<keyword evidence="4" id="KW-0472">Membrane</keyword>
<dbReference type="InterPro" id="IPR007452">
    <property type="entry name" value="TamB_C"/>
</dbReference>
<feature type="domain" description="Translocation and assembly module TamB C-terminal" evidence="5">
    <location>
        <begin position="894"/>
        <end position="1231"/>
    </location>
</feature>
<evidence type="ECO:0000256" key="2">
    <source>
        <dbReference type="ARBA" id="ARBA00022692"/>
    </source>
</evidence>
<keyword evidence="7" id="KW-1185">Reference proteome</keyword>
<dbReference type="PANTHER" id="PTHR36985">
    <property type="entry name" value="TRANSLOCATION AND ASSEMBLY MODULE SUBUNIT TAMB"/>
    <property type="match status" value="1"/>
</dbReference>
<dbReference type="PANTHER" id="PTHR36985:SF1">
    <property type="entry name" value="TRANSLOCATION AND ASSEMBLY MODULE SUBUNIT TAMB"/>
    <property type="match status" value="1"/>
</dbReference>
<dbReference type="Pfam" id="PF04357">
    <property type="entry name" value="TamB"/>
    <property type="match status" value="1"/>
</dbReference>
<evidence type="ECO:0000256" key="4">
    <source>
        <dbReference type="ARBA" id="ARBA00023136"/>
    </source>
</evidence>
<organism evidence="6 7">
    <name type="scientific">Pseudobowmanella zhangzhouensis</name>
    <dbReference type="NCBI Taxonomy" id="1537679"/>
    <lineage>
        <taxon>Bacteria</taxon>
        <taxon>Pseudomonadati</taxon>
        <taxon>Pseudomonadota</taxon>
        <taxon>Gammaproteobacteria</taxon>
        <taxon>Alteromonadales</taxon>
        <taxon>Alteromonadaceae</taxon>
    </lineage>
</organism>
<keyword evidence="2" id="KW-0812">Transmembrane</keyword>
<keyword evidence="3" id="KW-1133">Transmembrane helix</keyword>
<evidence type="ECO:0000313" key="6">
    <source>
        <dbReference type="EMBL" id="MFC6441389.1"/>
    </source>
</evidence>
<comment type="subcellular location">
    <subcellularLocation>
        <location evidence="1">Membrane</location>
        <topology evidence="1">Single-pass membrane protein</topology>
    </subcellularLocation>
</comment>
<dbReference type="Proteomes" id="UP001596364">
    <property type="component" value="Unassembled WGS sequence"/>
</dbReference>
<evidence type="ECO:0000256" key="1">
    <source>
        <dbReference type="ARBA" id="ARBA00004167"/>
    </source>
</evidence>
<proteinExistence type="predicted"/>
<gene>
    <name evidence="6" type="ORF">ACFP85_14645</name>
</gene>
<dbReference type="EMBL" id="JBHSUS010000001">
    <property type="protein sequence ID" value="MFC6441389.1"/>
    <property type="molecule type" value="Genomic_DNA"/>
</dbReference>
<protein>
    <submittedName>
        <fullName evidence="6">Translocation/assembly module TamB domain-containing protein</fullName>
    </submittedName>
</protein>
<name>A0ABW1XP18_9ALTE</name>